<feature type="compositionally biased region" description="Low complexity" evidence="1">
    <location>
        <begin position="144"/>
        <end position="153"/>
    </location>
</feature>
<comment type="caution">
    <text evidence="2">The sequence shown here is derived from an EMBL/GenBank/DDBJ whole genome shotgun (WGS) entry which is preliminary data.</text>
</comment>
<feature type="compositionally biased region" description="Polar residues" evidence="1">
    <location>
        <begin position="373"/>
        <end position="412"/>
    </location>
</feature>
<feature type="region of interest" description="Disordered" evidence="1">
    <location>
        <begin position="144"/>
        <end position="166"/>
    </location>
</feature>
<organism evidence="2 3">
    <name type="scientific">Adineta steineri</name>
    <dbReference type="NCBI Taxonomy" id="433720"/>
    <lineage>
        <taxon>Eukaryota</taxon>
        <taxon>Metazoa</taxon>
        <taxon>Spiralia</taxon>
        <taxon>Gnathifera</taxon>
        <taxon>Rotifera</taxon>
        <taxon>Eurotatoria</taxon>
        <taxon>Bdelloidea</taxon>
        <taxon>Adinetida</taxon>
        <taxon>Adinetidae</taxon>
        <taxon>Adineta</taxon>
    </lineage>
</organism>
<dbReference type="EMBL" id="CAJOAZ010001029">
    <property type="protein sequence ID" value="CAF3752829.1"/>
    <property type="molecule type" value="Genomic_DNA"/>
</dbReference>
<feature type="region of interest" description="Disordered" evidence="1">
    <location>
        <begin position="287"/>
        <end position="330"/>
    </location>
</feature>
<gene>
    <name evidence="2" type="ORF">OXD698_LOCUS15555</name>
</gene>
<feature type="compositionally biased region" description="Low complexity" evidence="1">
    <location>
        <begin position="85"/>
        <end position="105"/>
    </location>
</feature>
<feature type="compositionally biased region" description="Polar residues" evidence="1">
    <location>
        <begin position="154"/>
        <end position="166"/>
    </location>
</feature>
<feature type="region of interest" description="Disordered" evidence="1">
    <location>
        <begin position="726"/>
        <end position="750"/>
    </location>
</feature>
<evidence type="ECO:0000256" key="1">
    <source>
        <dbReference type="SAM" id="MobiDB-lite"/>
    </source>
</evidence>
<feature type="compositionally biased region" description="Basic and acidic residues" evidence="1">
    <location>
        <begin position="237"/>
        <end position="246"/>
    </location>
</feature>
<feature type="compositionally biased region" description="Polar residues" evidence="1">
    <location>
        <begin position="287"/>
        <end position="304"/>
    </location>
</feature>
<evidence type="ECO:0000313" key="3">
    <source>
        <dbReference type="Proteomes" id="UP000663844"/>
    </source>
</evidence>
<dbReference type="Proteomes" id="UP000663844">
    <property type="component" value="Unassembled WGS sequence"/>
</dbReference>
<name>A0A818YH84_9BILA</name>
<sequence>MPHLSTKQQTTNFNTDSQLPVADTYANAILRTLSSLKPPSPPVPLYSCRQHRRSYPHSKTVLQSVVINELVNGSSDNQQSLADPSSLTSSSSSLFSSSSYSSNNNNTSGNCFTLEANLPIVKNNIEQVEKFKRLLSRLDHVYNNNNNNNNNQNMSTTALPPPISSSKSHITDRYLFRSLSNDNQNSRIPTATRKNKLSNNPTSETPPALRKRYKFSAAATDQNNNDVYKFPNGQNEQRSHSTDSERYYFPPDDSIKKPQQTLTFVRSGSGLEQRAVTFIDGASATNEKISTSTTKSIQPTSNVPDTRYLFSKTTDSQRQPSATSSVNPEDTWIHQRQQPHIIFDSVTDSSPSSQLKRPRTSSRSPEYRHLPQHSPTRMDTVTSTNGSLSTLRRSPPNKMQNVRFDSSSTPRSYLNEARERLAGKKRGRSPQAFQQSVERLVSSTNEKYRQQQLLSPPISFQHPQQHHYISQYYAQEEEPPIDYTMDSDDEDQQKRSFIYNRGGLNTNRAHTQIMKTVNKSLIDRTYLSDSNRLKQLEQNTHRYLRFIENQSLQRELNHDLIRCFSSTYLDDLRREENRHFQTRINMRSYTYEDIQDIHMSQVLEAYKMKRAIDKEKRLRLNTSYDGHITSSTPTSSIGAGHLSPLLSSYSPVMTGSLNENIDVQSGGFEPDRRSLKSHASTSHTPTTLRTSYVAQGPSLDLFYEIMQDSFRGVDASIAGHVSNASQYTKQKAHHPTTTISQIKSPVDNDSDVDIKSNSSFWSDEEEEPIFDDKQQKTIPHQKQLSRYLSTVNRSLLDRPSNLIADFYISNLNRSMQESVRQVETIARDKALMRQDRNREFIEETSNRLGRSLSAEHLYQVRKEHLRYKQPFTTPTSFTVEDVADIYKPFVLENYKRKIAIELERRRRERQGQLMAGITTSPMFTSDADMSNVLKSVQPPIIELPINAIGDRQRRPIDLTRSPVLRTNESGTQSFDDDQRNDYIVVRPPVVQTSNVVMGRARRTLTDDGNADVVHHIGIIAPPTTFSIIKQPTTQLRATSTTSTTDHYELPRIITVSPPDFSNRTQTRIHQEHIQSTVIQPYTDDLIDGALTSSQQILHKDENYDPSIRRSVQIITSIESPIVSPRRPPAKIYTPSPPREIIRICQADRVETESGNYDLSMVNIKPILTLNQGEVKELNLLAQQAQRLQILPQDYDHAMIMITPEQTQYQHNIEQKPLLLAAANIGQLRDEQHEQVTRHFEEEIQRQHTQLITPIPEHMAKVEQDIPVFENISTTNIPQPSRNRLNEVPYDSGIVSLNTSQASEQPVILNASRINRLDASEEQRLESLHEDDYHRRRVRALDLLRQVETDPYSNLPPVHDNQIQILEHTTQIPSSNLTKEHTRLTTSHRIDQLQSLEHTDEPVIYETIDQDNIEKIPTKQYLTSSDVRQDIQTTNRAEQNYIKWGEISPIKQHQSIQSHITDTIYEQTKPFIPLRHDQRETVRSTEEIAQQLETPKHPDSSTIYNYGQKNELPISQTSSFTSDQDLKPQTFDSARIEYDRHSLLSLDDITQPVSHHPPALLQHDQLHITTDIDVEPMGLHEEIALENEVTYDGSLGRASLNKPIRPLNAPRMLAQTNIPALLLEELATATTAVHEQHATQVTDTDYDQRTLERIEQANHIPIIVYDTDWTEEQLESLPNEIQPNKQTAQQQYLSNTEYEQAKINTPKVILARERYERMENNNQEILEHMETNSHQHDNTYERIDSYIELQSVHNNANESYEDSFISERSIDNQDILCRPIDTNLEMNDEHASSLSDDSLLLRHQQITNLNFNEIANLENPRSSTAFLTLNYPHTNQEINPPWQRAFDQQYSDEYHPEQQNLELQTEQTPLRYLPSILPAVDEQSLKESDNYVTEFHQPSLSHEYVDIQSSDRIQLLPTTQINQSRPVCRVLQQQISSSDEHDYSTISSIHPDHIDRIDTTQANPQLIESIHIQSPPPTVVDIEVRIRPIHSETSSLVDMDSYLNRLEDSFEPEQHLPLIDQISLSYTTSLRSNHDSTQRAIERYEQEHSYFSRALPTEWFTSSLFPHDEQLVEQWTVERNLETIQQQVELKTNTECVDIVVSALATDAYSIGERFEEEKSNSLNTNSEQQMNQIVSAVITSHCSPTSDYETDSLDKDNDTTSTTTSVDGGGLIVCATPIQTTLTIQSSNSIPDDNYLFETIVNEQKDKNDFLLTINYDHNEQNIHCAKENIIELEDNISLFNFDEHQRELLNIFFEPAFFHLPLINEISIYQISFHNEYPIFSSPSNLPLPIVHNDDNISSNEYKTNEQEIFSIAQINNQSDNEEDLESLSHKYEQPSYIEHYHIQSLYPFSETLFVHIDEPPNVIEHEDEQSTSSILPDVILSTTIQIEEYIQHEVNEVTILPTNPSIEPIPLNSSFDRTEKARQSKESYNLERLPEQKYVEINIATPTPSMRKGKTNFS</sequence>
<feature type="compositionally biased region" description="Polar residues" evidence="1">
    <location>
        <begin position="726"/>
        <end position="743"/>
    </location>
</feature>
<protein>
    <submittedName>
        <fullName evidence="2">Uncharacterized protein</fullName>
    </submittedName>
</protein>
<feature type="region of interest" description="Disordered" evidence="1">
    <location>
        <begin position="2143"/>
        <end position="2164"/>
    </location>
</feature>
<proteinExistence type="predicted"/>
<feature type="compositionally biased region" description="Polar residues" evidence="1">
    <location>
        <begin position="677"/>
        <end position="686"/>
    </location>
</feature>
<accession>A0A818YH84</accession>
<feature type="region of interest" description="Disordered" evidence="1">
    <location>
        <begin position="76"/>
        <end position="105"/>
    </location>
</feature>
<feature type="compositionally biased region" description="Polar residues" evidence="1">
    <location>
        <begin position="346"/>
        <end position="355"/>
    </location>
</feature>
<feature type="compositionally biased region" description="Polar residues" evidence="1">
    <location>
        <begin position="219"/>
        <end position="236"/>
    </location>
</feature>
<feature type="region of interest" description="Disordered" evidence="1">
    <location>
        <begin position="664"/>
        <end position="686"/>
    </location>
</feature>
<evidence type="ECO:0000313" key="2">
    <source>
        <dbReference type="EMBL" id="CAF3752829.1"/>
    </source>
</evidence>
<reference evidence="2" key="1">
    <citation type="submission" date="2021-02" db="EMBL/GenBank/DDBJ databases">
        <authorList>
            <person name="Nowell W R."/>
        </authorList>
    </citation>
    <scope>NUCLEOTIDE SEQUENCE</scope>
</reference>
<feature type="compositionally biased region" description="Polar residues" evidence="1">
    <location>
        <begin position="311"/>
        <end position="330"/>
    </location>
</feature>
<feature type="region of interest" description="Disordered" evidence="1">
    <location>
        <begin position="344"/>
        <end position="413"/>
    </location>
</feature>
<feature type="region of interest" description="Disordered" evidence="1">
    <location>
        <begin position="182"/>
        <end position="256"/>
    </location>
</feature>